<dbReference type="RefSeq" id="WP_013865968.1">
    <property type="nucleotide sequence ID" value="NC_015635.1"/>
</dbReference>
<evidence type="ECO:0000313" key="3">
    <source>
        <dbReference type="Proteomes" id="UP000007947"/>
    </source>
</evidence>
<name>F5XHE6_MICPN</name>
<feature type="compositionally biased region" description="Basic and acidic residues" evidence="1">
    <location>
        <begin position="13"/>
        <end position="23"/>
    </location>
</feature>
<sequence>MADLYISDPGGGPEERARREAERAERRALVRARYAQRIVSQAGLDEITADLVMAALFDHFDDRGEECRRGNHPQLPDDGEWSHDAGFDCPCTWDAGRRELEKATAKAKWEEFQASPEAEARRRARDAESAAIEAWITAHPGVTADRTVFACPEVWEGTIDGHSFFFRERHGSWRIELDLEPDGTFADRVVGTSADGEMLTERIELTSGPVIAQGDESELGDGAVAHLAFVVDTVRTHLARAACTHERAEQYCPSCGERITTLQRRTLS</sequence>
<organism evidence="2 3">
    <name type="scientific">Microlunatus phosphovorus (strain ATCC 700054 / DSM 10555 / JCM 9379 / NBRC 101784 / NCIMB 13414 / VKM Ac-1990 / NM-1)</name>
    <dbReference type="NCBI Taxonomy" id="1032480"/>
    <lineage>
        <taxon>Bacteria</taxon>
        <taxon>Bacillati</taxon>
        <taxon>Actinomycetota</taxon>
        <taxon>Actinomycetes</taxon>
        <taxon>Propionibacteriales</taxon>
        <taxon>Propionibacteriaceae</taxon>
        <taxon>Microlunatus</taxon>
    </lineage>
</organism>
<feature type="region of interest" description="Disordered" evidence="1">
    <location>
        <begin position="1"/>
        <end position="23"/>
    </location>
</feature>
<protein>
    <submittedName>
        <fullName evidence="2">Uncharacterized protein</fullName>
    </submittedName>
</protein>
<dbReference type="AlphaFoldDB" id="F5XHE6"/>
<dbReference type="eggNOG" id="ENOG5033V1R">
    <property type="taxonomic scope" value="Bacteria"/>
</dbReference>
<dbReference type="OrthoDB" id="4641992at2"/>
<keyword evidence="3" id="KW-1185">Reference proteome</keyword>
<evidence type="ECO:0000256" key="1">
    <source>
        <dbReference type="SAM" id="MobiDB-lite"/>
    </source>
</evidence>
<dbReference type="Proteomes" id="UP000007947">
    <property type="component" value="Chromosome"/>
</dbReference>
<dbReference type="KEGG" id="mph:MLP_51400"/>
<dbReference type="EMBL" id="AP012204">
    <property type="protein sequence ID" value="BAK38154.1"/>
    <property type="molecule type" value="Genomic_DNA"/>
</dbReference>
<reference evidence="2 3" key="1">
    <citation type="submission" date="2011-05" db="EMBL/GenBank/DDBJ databases">
        <title>Whole genome sequence of Microlunatus phosphovorus NM-1.</title>
        <authorList>
            <person name="Hosoyama A."/>
            <person name="Sasaki K."/>
            <person name="Harada T."/>
            <person name="Igarashi R."/>
            <person name="Kawakoshi A."/>
            <person name="Sasagawa M."/>
            <person name="Fukada J."/>
            <person name="Nakamura S."/>
            <person name="Katano Y."/>
            <person name="Hanada S."/>
            <person name="Kamagata Y."/>
            <person name="Nakamura N."/>
            <person name="Yamazaki S."/>
            <person name="Fujita N."/>
        </authorList>
    </citation>
    <scope>NUCLEOTIDE SEQUENCE [LARGE SCALE GENOMIC DNA]</scope>
    <source>
        <strain evidence="3">ATCC 700054 / DSM 10555 / JCM 9379 / NBRC 101784 / NCIMB 13414 / VKM Ac-1990 / NM-1</strain>
    </source>
</reference>
<accession>F5XHE6</accession>
<dbReference type="HOGENOM" id="CLU_1105447_0_0_11"/>
<evidence type="ECO:0000313" key="2">
    <source>
        <dbReference type="EMBL" id="BAK38154.1"/>
    </source>
</evidence>
<dbReference type="STRING" id="1032480.MLP_51400"/>
<proteinExistence type="predicted"/>
<gene>
    <name evidence="2" type="ordered locus">MLP_51400</name>
</gene>